<evidence type="ECO:0000313" key="7">
    <source>
        <dbReference type="Proteomes" id="UP001283361"/>
    </source>
</evidence>
<evidence type="ECO:0000256" key="1">
    <source>
        <dbReference type="ARBA" id="ARBA00023040"/>
    </source>
</evidence>
<feature type="region of interest" description="Disordered" evidence="5">
    <location>
        <begin position="149"/>
        <end position="179"/>
    </location>
</feature>
<name>A0AAE0YBV7_9GAST</name>
<evidence type="ECO:0000256" key="4">
    <source>
        <dbReference type="ARBA" id="ARBA00023224"/>
    </source>
</evidence>
<sequence length="302" mass="33954">MDSDGTVNNCYHYQLLSVIDALGPSVVFGCKGILLNFGIFLTYETQSVTLKQVNDSRFVGLSIYNVVARNQKQAVSRQPSKERAWCTRISPVRHCYHYQLLSVIDALSPSVEFGCKGILLNFGIFLTYETQSRDGQMVKSLIDSLVSGEEEERQERNLNEDEQLKKQTAESISSGASLEQPNRGQLIQLKKLVPTVTAGEAISTCQTVVLDTDAQRVRRNFMERSICGSSLVGTRTTDKRSKDYRHICTMDQLEKSLECHFSKESIILHQEPSMTEVGITIQQWIGCSTRLTPVSSHHRLPE</sequence>
<dbReference type="Proteomes" id="UP001283361">
    <property type="component" value="Unassembled WGS sequence"/>
</dbReference>
<proteinExistence type="predicted"/>
<keyword evidence="2" id="KW-0675">Receptor</keyword>
<keyword evidence="1" id="KW-0297">G-protein coupled receptor</keyword>
<evidence type="ECO:0000256" key="2">
    <source>
        <dbReference type="ARBA" id="ARBA00023170"/>
    </source>
</evidence>
<evidence type="ECO:0000256" key="5">
    <source>
        <dbReference type="SAM" id="MobiDB-lite"/>
    </source>
</evidence>
<organism evidence="6 7">
    <name type="scientific">Elysia crispata</name>
    <name type="common">lettuce slug</name>
    <dbReference type="NCBI Taxonomy" id="231223"/>
    <lineage>
        <taxon>Eukaryota</taxon>
        <taxon>Metazoa</taxon>
        <taxon>Spiralia</taxon>
        <taxon>Lophotrochozoa</taxon>
        <taxon>Mollusca</taxon>
        <taxon>Gastropoda</taxon>
        <taxon>Heterobranchia</taxon>
        <taxon>Euthyneura</taxon>
        <taxon>Panpulmonata</taxon>
        <taxon>Sacoglossa</taxon>
        <taxon>Placobranchoidea</taxon>
        <taxon>Plakobranchidae</taxon>
        <taxon>Elysia</taxon>
    </lineage>
</organism>
<dbReference type="PANTHER" id="PTHR10519:SF77">
    <property type="entry name" value="GAMMA-AMINOBUTYRIC ACID TYPE B RECEPTOR SUBUNIT 1"/>
    <property type="match status" value="1"/>
</dbReference>
<accession>A0AAE0YBV7</accession>
<dbReference type="AlphaFoldDB" id="A0AAE0YBV7"/>
<keyword evidence="4" id="KW-0807">Transducer</keyword>
<feature type="compositionally biased region" description="Polar residues" evidence="5">
    <location>
        <begin position="169"/>
        <end position="179"/>
    </location>
</feature>
<dbReference type="EMBL" id="JAWDGP010006471">
    <property type="protein sequence ID" value="KAK3740343.1"/>
    <property type="molecule type" value="Genomic_DNA"/>
</dbReference>
<dbReference type="GO" id="GO:0004965">
    <property type="term" value="F:G protein-coupled GABA receptor activity"/>
    <property type="evidence" value="ECO:0007669"/>
    <property type="project" value="InterPro"/>
</dbReference>
<evidence type="ECO:0000313" key="6">
    <source>
        <dbReference type="EMBL" id="KAK3740343.1"/>
    </source>
</evidence>
<dbReference type="GO" id="GO:0038039">
    <property type="term" value="C:G protein-coupled receptor heterodimeric complex"/>
    <property type="evidence" value="ECO:0007669"/>
    <property type="project" value="TreeGrafter"/>
</dbReference>
<reference evidence="6" key="1">
    <citation type="journal article" date="2023" name="G3 (Bethesda)">
        <title>A reference genome for the long-term kleptoplast-retaining sea slug Elysia crispata morphotype clarki.</title>
        <authorList>
            <person name="Eastman K.E."/>
            <person name="Pendleton A.L."/>
            <person name="Shaikh M.A."/>
            <person name="Suttiyut T."/>
            <person name="Ogas R."/>
            <person name="Tomko P."/>
            <person name="Gavelis G."/>
            <person name="Widhalm J.R."/>
            <person name="Wisecaver J.H."/>
        </authorList>
    </citation>
    <scope>NUCLEOTIDE SEQUENCE</scope>
    <source>
        <strain evidence="6">ECLA1</strain>
    </source>
</reference>
<protein>
    <submittedName>
        <fullName evidence="6">Uncharacterized protein</fullName>
    </submittedName>
</protein>
<dbReference type="GO" id="GO:0007214">
    <property type="term" value="P:gamma-aminobutyric acid signaling pathway"/>
    <property type="evidence" value="ECO:0007669"/>
    <property type="project" value="TreeGrafter"/>
</dbReference>
<dbReference type="InterPro" id="IPR002455">
    <property type="entry name" value="GPCR3_GABA-B"/>
</dbReference>
<evidence type="ECO:0000256" key="3">
    <source>
        <dbReference type="ARBA" id="ARBA00023180"/>
    </source>
</evidence>
<keyword evidence="3" id="KW-0325">Glycoprotein</keyword>
<dbReference type="PANTHER" id="PTHR10519">
    <property type="entry name" value="GABA-B RECEPTOR"/>
    <property type="match status" value="1"/>
</dbReference>
<keyword evidence="7" id="KW-1185">Reference proteome</keyword>
<gene>
    <name evidence="6" type="ORF">RRG08_004282</name>
</gene>
<feature type="compositionally biased region" description="Basic and acidic residues" evidence="5">
    <location>
        <begin position="153"/>
        <end position="168"/>
    </location>
</feature>
<comment type="caution">
    <text evidence="6">The sequence shown here is derived from an EMBL/GenBank/DDBJ whole genome shotgun (WGS) entry which is preliminary data.</text>
</comment>